<gene>
    <name evidence="1" type="ORF">EBAPG3_013815</name>
</gene>
<reference evidence="1 2" key="1">
    <citation type="journal article" date="2015" name="Int. J. Syst. Evol. Microbiol.">
        <title>Nitrosospira lacus sp. nov., a psychrotolerant, ammonia-oxidizing bacterium from sandy lake sediment.</title>
        <authorList>
            <person name="Urakawa H."/>
            <person name="Garcia J.C."/>
            <person name="Nielsen J.L."/>
            <person name="Le V.Q."/>
            <person name="Kozlowski J.A."/>
            <person name="Stein L.Y."/>
            <person name="Lim C.K."/>
            <person name="Pommerening-Roser A."/>
            <person name="Martens-Habbena W."/>
            <person name="Stahl D.A."/>
            <person name="Klotz M.G."/>
        </authorList>
    </citation>
    <scope>NUCLEOTIDE SEQUENCE [LARGE SCALE GENOMIC DNA]</scope>
    <source>
        <strain evidence="1 2">APG3</strain>
    </source>
</reference>
<evidence type="ECO:0000313" key="2">
    <source>
        <dbReference type="Proteomes" id="UP000012179"/>
    </source>
</evidence>
<dbReference type="EMBL" id="CP021106">
    <property type="protein sequence ID" value="ARO88757.1"/>
    <property type="molecule type" value="Genomic_DNA"/>
</dbReference>
<name>A0A1W6SSI5_9PROT</name>
<keyword evidence="2" id="KW-1185">Reference proteome</keyword>
<evidence type="ECO:0000313" key="1">
    <source>
        <dbReference type="EMBL" id="ARO88757.1"/>
    </source>
</evidence>
<protein>
    <submittedName>
        <fullName evidence="1">Uncharacterized protein</fullName>
    </submittedName>
</protein>
<sequence>MHGLDASSLMLTNISVRQQHRTEDYRVESLTYSSVLVSADIFNNGRVELFESSAAGLVNTSGSAQSLYQLPRSLSHNELAERMR</sequence>
<dbReference type="Proteomes" id="UP000012179">
    <property type="component" value="Chromosome"/>
</dbReference>
<proteinExistence type="predicted"/>
<accession>A0A1W6SSI5</accession>
<dbReference type="KEGG" id="nlc:EBAPG3_013815"/>
<dbReference type="AlphaFoldDB" id="A0A1W6SSI5"/>
<organism evidence="1 2">
    <name type="scientific">Nitrosospira lacus</name>
    <dbReference type="NCBI Taxonomy" id="1288494"/>
    <lineage>
        <taxon>Bacteria</taxon>
        <taxon>Pseudomonadati</taxon>
        <taxon>Pseudomonadota</taxon>
        <taxon>Betaproteobacteria</taxon>
        <taxon>Nitrosomonadales</taxon>
        <taxon>Nitrosomonadaceae</taxon>
        <taxon>Nitrosospira</taxon>
    </lineage>
</organism>